<sequence length="69" mass="7796">MTNQERVEYMLKRKEKKITLTEIAGEIGVSVAWLSLLESGLGNPSPEVAGAYMRYIDQTPSRRKIGRLD</sequence>
<gene>
    <name evidence="2" type="ORF">SD70_26055</name>
</gene>
<dbReference type="InterPro" id="IPR001387">
    <property type="entry name" value="Cro/C1-type_HTH"/>
</dbReference>
<dbReference type="SMART" id="SM00530">
    <property type="entry name" value="HTH_XRE"/>
    <property type="match status" value="1"/>
</dbReference>
<evidence type="ECO:0000313" key="3">
    <source>
        <dbReference type="Proteomes" id="UP000031967"/>
    </source>
</evidence>
<dbReference type="Proteomes" id="UP000031967">
    <property type="component" value="Unassembled WGS sequence"/>
</dbReference>
<proteinExistence type="predicted"/>
<evidence type="ECO:0000259" key="1">
    <source>
        <dbReference type="PROSITE" id="PS50943"/>
    </source>
</evidence>
<name>A0ABR5ADM3_9BACL</name>
<accession>A0ABR5ADM3</accession>
<dbReference type="RefSeq" id="WP_041051075.1">
    <property type="nucleotide sequence ID" value="NZ_JXAK01000059.1"/>
</dbReference>
<dbReference type="InterPro" id="IPR010982">
    <property type="entry name" value="Lambda_DNA-bd_dom_sf"/>
</dbReference>
<dbReference type="CDD" id="cd00093">
    <property type="entry name" value="HTH_XRE"/>
    <property type="match status" value="1"/>
</dbReference>
<keyword evidence="3" id="KW-1185">Reference proteome</keyword>
<dbReference type="Pfam" id="PF01381">
    <property type="entry name" value="HTH_3"/>
    <property type="match status" value="1"/>
</dbReference>
<protein>
    <recommendedName>
        <fullName evidence="1">HTH cro/C1-type domain-containing protein</fullName>
    </recommendedName>
</protein>
<dbReference type="PROSITE" id="PS50943">
    <property type="entry name" value="HTH_CROC1"/>
    <property type="match status" value="1"/>
</dbReference>
<evidence type="ECO:0000313" key="2">
    <source>
        <dbReference type="EMBL" id="KIL38502.1"/>
    </source>
</evidence>
<dbReference type="EMBL" id="JXAK01000059">
    <property type="protein sequence ID" value="KIL38502.1"/>
    <property type="molecule type" value="Genomic_DNA"/>
</dbReference>
<organism evidence="2 3">
    <name type="scientific">Gordoniibacillus kamchatkensis</name>
    <dbReference type="NCBI Taxonomy" id="1590651"/>
    <lineage>
        <taxon>Bacteria</taxon>
        <taxon>Bacillati</taxon>
        <taxon>Bacillota</taxon>
        <taxon>Bacilli</taxon>
        <taxon>Bacillales</taxon>
        <taxon>Paenibacillaceae</taxon>
        <taxon>Gordoniibacillus</taxon>
    </lineage>
</organism>
<comment type="caution">
    <text evidence="2">The sequence shown here is derived from an EMBL/GenBank/DDBJ whole genome shotgun (WGS) entry which is preliminary data.</text>
</comment>
<dbReference type="Gene3D" id="1.10.260.40">
    <property type="entry name" value="lambda repressor-like DNA-binding domains"/>
    <property type="match status" value="1"/>
</dbReference>
<feature type="domain" description="HTH cro/C1-type" evidence="1">
    <location>
        <begin position="13"/>
        <end position="63"/>
    </location>
</feature>
<reference evidence="2 3" key="1">
    <citation type="submission" date="2014-12" db="EMBL/GenBank/DDBJ databases">
        <title>Draft genome sequence of Paenibacillus kamchatkensis strain B-2647.</title>
        <authorList>
            <person name="Karlyshev A.V."/>
            <person name="Kudryashova E.B."/>
        </authorList>
    </citation>
    <scope>NUCLEOTIDE SEQUENCE [LARGE SCALE GENOMIC DNA]</scope>
    <source>
        <strain evidence="2 3">VKM B-2647</strain>
    </source>
</reference>
<dbReference type="SUPFAM" id="SSF47413">
    <property type="entry name" value="lambda repressor-like DNA-binding domains"/>
    <property type="match status" value="1"/>
</dbReference>